<dbReference type="SUPFAM" id="SSF88659">
    <property type="entry name" value="Sigma3 and sigma4 domains of RNA polymerase sigma factors"/>
    <property type="match status" value="1"/>
</dbReference>
<dbReference type="Gene3D" id="1.10.1740.10">
    <property type="match status" value="1"/>
</dbReference>
<dbReference type="Pfam" id="PF04542">
    <property type="entry name" value="Sigma70_r2"/>
    <property type="match status" value="1"/>
</dbReference>
<evidence type="ECO:0000259" key="7">
    <source>
        <dbReference type="Pfam" id="PF08281"/>
    </source>
</evidence>
<feature type="domain" description="RNA polymerase sigma factor 70 region 4 type 2" evidence="7">
    <location>
        <begin position="99"/>
        <end position="148"/>
    </location>
</feature>
<dbReference type="AlphaFoldDB" id="A0A1S1Z2V2"/>
<keyword evidence="4" id="KW-0238">DNA-binding</keyword>
<evidence type="ECO:0000256" key="3">
    <source>
        <dbReference type="ARBA" id="ARBA00023082"/>
    </source>
</evidence>
<dbReference type="SUPFAM" id="SSF88946">
    <property type="entry name" value="Sigma2 domain of RNA polymerase sigma factors"/>
    <property type="match status" value="1"/>
</dbReference>
<dbReference type="Pfam" id="PF08281">
    <property type="entry name" value="Sigma70_r4_2"/>
    <property type="match status" value="1"/>
</dbReference>
<evidence type="ECO:0000256" key="4">
    <source>
        <dbReference type="ARBA" id="ARBA00023125"/>
    </source>
</evidence>
<dbReference type="RefSeq" id="WP_044228566.1">
    <property type="nucleotide sequence ID" value="NZ_JRYR02000001.1"/>
</dbReference>
<dbReference type="InterPro" id="IPR013249">
    <property type="entry name" value="RNA_pol_sigma70_r4_t2"/>
</dbReference>
<dbReference type="Proteomes" id="UP000179797">
    <property type="component" value="Unassembled WGS sequence"/>
</dbReference>
<dbReference type="PANTHER" id="PTHR43133:SF8">
    <property type="entry name" value="RNA POLYMERASE SIGMA FACTOR HI_1459-RELATED"/>
    <property type="match status" value="1"/>
</dbReference>
<keyword evidence="3" id="KW-0731">Sigma factor</keyword>
<proteinExistence type="inferred from homology"/>
<name>A0A1S1Z2V2_FLAPC</name>
<dbReference type="STRING" id="915059.NH26_14275"/>
<dbReference type="GO" id="GO:0006352">
    <property type="term" value="P:DNA-templated transcription initiation"/>
    <property type="evidence" value="ECO:0007669"/>
    <property type="project" value="InterPro"/>
</dbReference>
<protein>
    <submittedName>
        <fullName evidence="8">RNA polymerase subunit sigma-24</fullName>
    </submittedName>
</protein>
<gene>
    <name evidence="8" type="ORF">NH26_14275</name>
</gene>
<keyword evidence="9" id="KW-1185">Reference proteome</keyword>
<dbReference type="InterPro" id="IPR039425">
    <property type="entry name" value="RNA_pol_sigma-70-like"/>
</dbReference>
<dbReference type="Gene3D" id="1.10.10.10">
    <property type="entry name" value="Winged helix-like DNA-binding domain superfamily/Winged helix DNA-binding domain"/>
    <property type="match status" value="1"/>
</dbReference>
<evidence type="ECO:0000256" key="5">
    <source>
        <dbReference type="ARBA" id="ARBA00023163"/>
    </source>
</evidence>
<dbReference type="OrthoDB" id="9780326at2"/>
<evidence type="ECO:0000256" key="2">
    <source>
        <dbReference type="ARBA" id="ARBA00023015"/>
    </source>
</evidence>
<dbReference type="InterPro" id="IPR013324">
    <property type="entry name" value="RNA_pol_sigma_r3/r4-like"/>
</dbReference>
<evidence type="ECO:0000259" key="6">
    <source>
        <dbReference type="Pfam" id="PF04542"/>
    </source>
</evidence>
<comment type="similarity">
    <text evidence="1">Belongs to the sigma-70 factor family. ECF subfamily.</text>
</comment>
<evidence type="ECO:0000313" key="9">
    <source>
        <dbReference type="Proteomes" id="UP000179797"/>
    </source>
</evidence>
<dbReference type="InterPro" id="IPR007627">
    <property type="entry name" value="RNA_pol_sigma70_r2"/>
</dbReference>
<evidence type="ECO:0000313" key="8">
    <source>
        <dbReference type="EMBL" id="OHX67425.1"/>
    </source>
</evidence>
<reference evidence="8 9" key="1">
    <citation type="journal article" date="2012" name="Int. J. Syst. Evol. Microbiol.">
        <title>Flammeovirga pacifica sp. nov., isolated from deep-sea sediment.</title>
        <authorList>
            <person name="Xu H."/>
            <person name="Fu Y."/>
            <person name="Yang N."/>
            <person name="Ding Z."/>
            <person name="Lai Q."/>
            <person name="Zeng R."/>
        </authorList>
    </citation>
    <scope>NUCLEOTIDE SEQUENCE [LARGE SCALE GENOMIC DNA]</scope>
    <source>
        <strain evidence="9">DSM 24597 / LMG 26175 / WPAGA1</strain>
    </source>
</reference>
<comment type="caution">
    <text evidence="8">The sequence shown here is derived from an EMBL/GenBank/DDBJ whole genome shotgun (WGS) entry which is preliminary data.</text>
</comment>
<keyword evidence="5" id="KW-0804">Transcription</keyword>
<dbReference type="GO" id="GO:0016987">
    <property type="term" value="F:sigma factor activity"/>
    <property type="evidence" value="ECO:0007669"/>
    <property type="project" value="UniProtKB-KW"/>
</dbReference>
<dbReference type="InterPro" id="IPR014284">
    <property type="entry name" value="RNA_pol_sigma-70_dom"/>
</dbReference>
<dbReference type="InterPro" id="IPR013325">
    <property type="entry name" value="RNA_pol_sigma_r2"/>
</dbReference>
<dbReference type="InterPro" id="IPR036388">
    <property type="entry name" value="WH-like_DNA-bd_sf"/>
</dbReference>
<dbReference type="NCBIfam" id="TIGR02937">
    <property type="entry name" value="sigma70-ECF"/>
    <property type="match status" value="1"/>
</dbReference>
<dbReference type="EMBL" id="JRYR02000001">
    <property type="protein sequence ID" value="OHX67425.1"/>
    <property type="molecule type" value="Genomic_DNA"/>
</dbReference>
<dbReference type="GO" id="GO:0003677">
    <property type="term" value="F:DNA binding"/>
    <property type="evidence" value="ECO:0007669"/>
    <property type="project" value="UniProtKB-KW"/>
</dbReference>
<dbReference type="PANTHER" id="PTHR43133">
    <property type="entry name" value="RNA POLYMERASE ECF-TYPE SIGMA FACTO"/>
    <property type="match status" value="1"/>
</dbReference>
<sequence length="158" mass="18727">MKFEEIYQNYWQKVFRLAMGYVNDHDLAKDLTQDVFIIVYQKLSTFNKQSSIGTWIFRIASNTCLRSVEKRQKQQTTDLPQDLSSSENQFEDNDQIKFLYQCISTLSEIDRLIISLELEEVPQNEIAEIVGMSNGNVRTKIHRIKEKLNKKMLRYEYS</sequence>
<feature type="domain" description="RNA polymerase sigma-70 region 2" evidence="6">
    <location>
        <begin position="7"/>
        <end position="73"/>
    </location>
</feature>
<keyword evidence="2" id="KW-0805">Transcription regulation</keyword>
<evidence type="ECO:0000256" key="1">
    <source>
        <dbReference type="ARBA" id="ARBA00010641"/>
    </source>
</evidence>
<organism evidence="8 9">
    <name type="scientific">Flammeovirga pacifica</name>
    <dbReference type="NCBI Taxonomy" id="915059"/>
    <lineage>
        <taxon>Bacteria</taxon>
        <taxon>Pseudomonadati</taxon>
        <taxon>Bacteroidota</taxon>
        <taxon>Cytophagia</taxon>
        <taxon>Cytophagales</taxon>
        <taxon>Flammeovirgaceae</taxon>
        <taxon>Flammeovirga</taxon>
    </lineage>
</organism>
<accession>A0A1S1Z2V2</accession>